<name>A0ABN8LDZ0_9CNID</name>
<dbReference type="InterPro" id="IPR043502">
    <property type="entry name" value="DNA/RNA_pol_sf"/>
</dbReference>
<accession>A0ABN8LDZ0</accession>
<dbReference type="PANTHER" id="PTHR34605">
    <property type="entry name" value="PHAGE_INTEGRASE DOMAIN-CONTAINING PROTEIN"/>
    <property type="match status" value="1"/>
</dbReference>
<evidence type="ECO:0000256" key="2">
    <source>
        <dbReference type="ARBA" id="ARBA00023172"/>
    </source>
</evidence>
<keyword evidence="2" id="KW-0233">DNA recombination</keyword>
<dbReference type="InterPro" id="IPR011010">
    <property type="entry name" value="DNA_brk_join_enz"/>
</dbReference>
<evidence type="ECO:0000259" key="3">
    <source>
        <dbReference type="PROSITE" id="PS51898"/>
    </source>
</evidence>
<proteinExistence type="predicted"/>
<evidence type="ECO:0000313" key="4">
    <source>
        <dbReference type="EMBL" id="CAH3014325.1"/>
    </source>
</evidence>
<dbReference type="InterPro" id="IPR010998">
    <property type="entry name" value="Integrase_recombinase_N"/>
</dbReference>
<reference evidence="4 5" key="1">
    <citation type="submission" date="2022-05" db="EMBL/GenBank/DDBJ databases">
        <authorList>
            <consortium name="Genoscope - CEA"/>
            <person name="William W."/>
        </authorList>
    </citation>
    <scope>NUCLEOTIDE SEQUENCE [LARGE SCALE GENOMIC DNA]</scope>
</reference>
<dbReference type="InterPro" id="IPR013762">
    <property type="entry name" value="Integrase-like_cat_sf"/>
</dbReference>
<evidence type="ECO:0000313" key="5">
    <source>
        <dbReference type="Proteomes" id="UP001159427"/>
    </source>
</evidence>
<feature type="non-terminal residue" evidence="4">
    <location>
        <position position="1"/>
    </location>
</feature>
<keyword evidence="5" id="KW-1185">Reference proteome</keyword>
<dbReference type="PANTHER" id="PTHR34605:SF3">
    <property type="entry name" value="P CELL-TYPE AGGLUTINATION PROTEIN MAP4-LIKE-RELATED"/>
    <property type="match status" value="1"/>
</dbReference>
<dbReference type="EMBL" id="CALNXI010000008">
    <property type="protein sequence ID" value="CAH3014325.1"/>
    <property type="molecule type" value="Genomic_DNA"/>
</dbReference>
<sequence>GLSHGFHLGYKGNRFPRAAKNLPSAIQQPQVIEKNLLEEVQLGRLAGPFESPPFQNFQIHPLGLVPKKGSQKWRTIFHLSYPKGSPDSLNANIPIEDYTLQYIRIDDAIALVLNHGPGSAPFLFNQLADALEWLVRQHLNIPSIIHILDDFFIVQPAPSSLCATALCRVLTLFEELNIPLAPQKTFRPTQVLEFMGITLDSVNMQARLPEDKLSNARSLLADWSSKRVCRLQDLQSLIGTLQFACRVISPGRPFMQRIINLTRGCARPKRIIFLTQEFRKDILMWQFFLDHWNGVSLFLPPYTESSPQIHLYTDAADAPVPPTRTRCIARSLSNPSFPDESLTMQAAHYIFQSIASSTRRTYSSGERHFIRFCLFHKLISPQTPFLPTSESTLIHFVTHLSNTVSYGTIKVYLAAVKNLHVEFGCPLDFSSMPFLYKTLRGIKSSLGIAKRARFPITISILRQIYAKLKPFQSLDTDSSMLWAAFTLAFFGFLRSSEFTYNGKFNIQSHLTRSDVHFYPNIVQPVSFEVVIKKSKTDPFRETAKLTIAKSNSTVCAVTALRDYLLQTNPSGATQPLFQFSDGRHLTRSSLTNNLRALLKVCGLDSTCYASHSFRIGAATTAGAAGLPDWLIKVLGRWKSDAYQSYIRTPKETILQVPQNLASCLSS</sequence>
<organism evidence="4 5">
    <name type="scientific">Porites evermanni</name>
    <dbReference type="NCBI Taxonomy" id="104178"/>
    <lineage>
        <taxon>Eukaryota</taxon>
        <taxon>Metazoa</taxon>
        <taxon>Cnidaria</taxon>
        <taxon>Anthozoa</taxon>
        <taxon>Hexacorallia</taxon>
        <taxon>Scleractinia</taxon>
        <taxon>Fungiina</taxon>
        <taxon>Poritidae</taxon>
        <taxon>Porites</taxon>
    </lineage>
</organism>
<dbReference type="Gene3D" id="1.10.443.10">
    <property type="entry name" value="Intergrase catalytic core"/>
    <property type="match status" value="1"/>
</dbReference>
<dbReference type="InterPro" id="IPR052925">
    <property type="entry name" value="Phage_Integrase-like_Recomb"/>
</dbReference>
<feature type="domain" description="Tyr recombinase" evidence="3">
    <location>
        <begin position="453"/>
        <end position="658"/>
    </location>
</feature>
<dbReference type="InterPro" id="IPR002104">
    <property type="entry name" value="Integrase_catalytic"/>
</dbReference>
<comment type="caution">
    <text evidence="4">The sequence shown here is derived from an EMBL/GenBank/DDBJ whole genome shotgun (WGS) entry which is preliminary data.</text>
</comment>
<dbReference type="SUPFAM" id="SSF56672">
    <property type="entry name" value="DNA/RNA polymerases"/>
    <property type="match status" value="1"/>
</dbReference>
<dbReference type="SUPFAM" id="SSF56349">
    <property type="entry name" value="DNA breaking-rejoining enzymes"/>
    <property type="match status" value="1"/>
</dbReference>
<gene>
    <name evidence="4" type="ORF">PEVE_00041724</name>
</gene>
<dbReference type="Proteomes" id="UP001159427">
    <property type="component" value="Unassembled WGS sequence"/>
</dbReference>
<protein>
    <recommendedName>
        <fullName evidence="3">Tyr recombinase domain-containing protein</fullName>
    </recommendedName>
</protein>
<keyword evidence="1" id="KW-0238">DNA-binding</keyword>
<dbReference type="PROSITE" id="PS51898">
    <property type="entry name" value="TYR_RECOMBINASE"/>
    <property type="match status" value="1"/>
</dbReference>
<evidence type="ECO:0000256" key="1">
    <source>
        <dbReference type="ARBA" id="ARBA00023125"/>
    </source>
</evidence>
<dbReference type="SUPFAM" id="SSF47823">
    <property type="entry name" value="lambda integrase-like, N-terminal domain"/>
    <property type="match status" value="1"/>
</dbReference>
<dbReference type="Gene3D" id="1.10.150.130">
    <property type="match status" value="1"/>
</dbReference>